<reference evidence="4 5" key="1">
    <citation type="journal article" date="2012" name="J. Bacteriol.">
        <title>Genome Sequence of Fibrella aestuarina BUZ 2T, a Filamentous Marine Bacterium.</title>
        <authorList>
            <person name="Filippini M."/>
            <person name="Qi W."/>
            <person name="Blom J."/>
            <person name="Goesmann A."/>
            <person name="Smits T.H."/>
            <person name="Bagheri H.C."/>
        </authorList>
    </citation>
    <scope>NUCLEOTIDE SEQUENCE [LARGE SCALE GENOMIC DNA]</scope>
    <source>
        <strain evidence="5">BUZ 2T</strain>
    </source>
</reference>
<evidence type="ECO:0000259" key="3">
    <source>
        <dbReference type="Pfam" id="PF08338"/>
    </source>
</evidence>
<dbReference type="eggNOG" id="COG1090">
    <property type="taxonomic scope" value="Bacteria"/>
</dbReference>
<dbReference type="InterPro" id="IPR036291">
    <property type="entry name" value="NAD(P)-bd_dom_sf"/>
</dbReference>
<organism evidence="4 5">
    <name type="scientific">Fibrella aestuarina BUZ 2</name>
    <dbReference type="NCBI Taxonomy" id="1166018"/>
    <lineage>
        <taxon>Bacteria</taxon>
        <taxon>Pseudomonadati</taxon>
        <taxon>Bacteroidota</taxon>
        <taxon>Cytophagia</taxon>
        <taxon>Cytophagales</taxon>
        <taxon>Spirosomataceae</taxon>
        <taxon>Fibrella</taxon>
    </lineage>
</organism>
<protein>
    <recommendedName>
        <fullName evidence="6">TIGR01777 family protein</fullName>
    </recommendedName>
</protein>
<dbReference type="KEGG" id="fae:FAES_0263"/>
<dbReference type="PANTHER" id="PTHR11092">
    <property type="entry name" value="SUGAR NUCLEOTIDE EPIMERASE RELATED"/>
    <property type="match status" value="1"/>
</dbReference>
<evidence type="ECO:0008006" key="6">
    <source>
        <dbReference type="Google" id="ProtNLM"/>
    </source>
</evidence>
<proteinExistence type="inferred from homology"/>
<dbReference type="HOGENOM" id="CLU_047373_0_3_10"/>
<dbReference type="PATRIC" id="fig|1166018.3.peg.268"/>
<dbReference type="InterPro" id="IPR010099">
    <property type="entry name" value="SDR39U1"/>
</dbReference>
<dbReference type="Gene3D" id="3.40.50.720">
    <property type="entry name" value="NAD(P)-binding Rossmann-like Domain"/>
    <property type="match status" value="1"/>
</dbReference>
<dbReference type="InterPro" id="IPR013549">
    <property type="entry name" value="DUF1731"/>
</dbReference>
<keyword evidence="5" id="KW-1185">Reference proteome</keyword>
<dbReference type="AlphaFoldDB" id="I0K2C4"/>
<dbReference type="SUPFAM" id="SSF51735">
    <property type="entry name" value="NAD(P)-binding Rossmann-fold domains"/>
    <property type="match status" value="1"/>
</dbReference>
<comment type="similarity">
    <text evidence="1">Belongs to the NAD(P)-dependent epimerase/dehydratase family. SDR39U1 subfamily.</text>
</comment>
<evidence type="ECO:0000256" key="1">
    <source>
        <dbReference type="ARBA" id="ARBA00009353"/>
    </source>
</evidence>
<feature type="domain" description="NAD-dependent epimerase/dehydratase" evidence="2">
    <location>
        <begin position="27"/>
        <end position="248"/>
    </location>
</feature>
<dbReference type="NCBIfam" id="TIGR01777">
    <property type="entry name" value="yfcH"/>
    <property type="match status" value="1"/>
</dbReference>
<evidence type="ECO:0000313" key="5">
    <source>
        <dbReference type="Proteomes" id="UP000011058"/>
    </source>
</evidence>
<feature type="domain" description="DUF1731" evidence="3">
    <location>
        <begin position="277"/>
        <end position="324"/>
    </location>
</feature>
<dbReference type="EMBL" id="HE796683">
    <property type="protein sequence ID" value="CCG98277.1"/>
    <property type="molecule type" value="Genomic_DNA"/>
</dbReference>
<sequence length="326" mass="35664">MAEREPAFVRQQSIVHVPYTLCIMNTVLITGGTGTIGRRLTQLLLQQGCTVTHLSRSPKASSDGVQTYQWNVDTSELDPRAIETADHIVHLAGAGVADGRWTDARKKEILESRTQSTALLAEALRSTNHHVKSFISSSAIGYYGSDTGDRPLRENSPAGSDFLAQVTRAWERSVDPIADLGIRTVRIRTGVVLAKEGGALPKLAQPIRLGVGAPIGSGDQYISWIHLDDICQLYIEAIRNEQWNGVYNGVAPGPVTNADLTSRIADVLEKPQILPNIPAFAIKLLFGEMAITVLGGSYVLNKRVADETDFHYKFPDLRKALEDLLR</sequence>
<dbReference type="Pfam" id="PF01370">
    <property type="entry name" value="Epimerase"/>
    <property type="match status" value="1"/>
</dbReference>
<name>I0K2C4_9BACT</name>
<dbReference type="STRING" id="1166018.FAES_0263"/>
<accession>I0K2C4</accession>
<evidence type="ECO:0000313" key="4">
    <source>
        <dbReference type="EMBL" id="CCG98277.1"/>
    </source>
</evidence>
<evidence type="ECO:0000259" key="2">
    <source>
        <dbReference type="Pfam" id="PF01370"/>
    </source>
</evidence>
<dbReference type="InterPro" id="IPR001509">
    <property type="entry name" value="Epimerase_deHydtase"/>
</dbReference>
<gene>
    <name evidence="4" type="ORF">FAES_0263</name>
</gene>
<dbReference type="Proteomes" id="UP000011058">
    <property type="component" value="Chromosome"/>
</dbReference>
<dbReference type="PANTHER" id="PTHR11092:SF0">
    <property type="entry name" value="EPIMERASE FAMILY PROTEIN SDR39U1"/>
    <property type="match status" value="1"/>
</dbReference>
<dbReference type="Pfam" id="PF08338">
    <property type="entry name" value="DUF1731"/>
    <property type="match status" value="1"/>
</dbReference>